<dbReference type="Proteomes" id="UP000249789">
    <property type="component" value="Unassembled WGS sequence"/>
</dbReference>
<dbReference type="GO" id="GO:0005737">
    <property type="term" value="C:cytoplasm"/>
    <property type="evidence" value="ECO:0007669"/>
    <property type="project" value="TreeGrafter"/>
</dbReference>
<dbReference type="VEuPathDB" id="FungiDB:BO72DRAFT_466058"/>
<dbReference type="Gene3D" id="3.40.50.720">
    <property type="entry name" value="NAD(P)-binding Rossmann-like Domain"/>
    <property type="match status" value="1"/>
</dbReference>
<proteinExistence type="inferred from homology"/>
<evidence type="ECO:0000256" key="8">
    <source>
        <dbReference type="RuleBase" id="RU361277"/>
    </source>
</evidence>
<dbReference type="InterPro" id="IPR013154">
    <property type="entry name" value="ADH-like_N"/>
</dbReference>
<keyword evidence="7" id="KW-0520">NAD</keyword>
<dbReference type="Gene3D" id="3.90.180.10">
    <property type="entry name" value="Medium-chain alcohol dehydrogenases, catalytic domain"/>
    <property type="match status" value="1"/>
</dbReference>
<sequence length="362" mass="37752">MAEQPVAILKNQGADFTFTITTTTIPTIQPREVLVCLEVTGFCGTDLSLARGHLGPCNTILGHEGIGRIVAVGAMCEARAAAVGQRVGIGWIRDACGACPNCMSAGAGETRCTTQVFSGRDVAGTLARYAVVPERYLVPLPEEGPSELLAPIMCAGVTAYKALKLANVTPGSWIGVSGAAGGVGSLAVQYAKAMGYRTVAIDGEGGPQQRAICMEAGADVYLDYEEAEPDLRTNLLRATGGDLCAAVLVCAGAAAAYEDALPCLAYFGVLVAVGIPPPTSKVSFHPLTLIDYGIRFVGSITGDRRDVLEAVQFVIRGLVKPRTVLMDLVNLNNYAGQVSQLDGKLVVRLGDEAIKKGMSTCI</sequence>
<protein>
    <recommendedName>
        <fullName evidence="3">alcohol dehydrogenase</fullName>
        <ecNumber evidence="3">1.1.1.1</ecNumber>
    </recommendedName>
</protein>
<keyword evidence="5 8" id="KW-0862">Zinc</keyword>
<keyword evidence="6" id="KW-0560">Oxidoreductase</keyword>
<gene>
    <name evidence="10" type="ORF">BO72DRAFT_466058</name>
</gene>
<name>A0A8G1W2F8_9EURO</name>
<dbReference type="GO" id="GO:0004022">
    <property type="term" value="F:alcohol dehydrogenase (NAD+) activity"/>
    <property type="evidence" value="ECO:0007669"/>
    <property type="project" value="UniProtKB-EC"/>
</dbReference>
<dbReference type="OrthoDB" id="1879366at2759"/>
<organism evidence="10 11">
    <name type="scientific">Aspergillus fijiensis CBS 313.89</name>
    <dbReference type="NCBI Taxonomy" id="1448319"/>
    <lineage>
        <taxon>Eukaryota</taxon>
        <taxon>Fungi</taxon>
        <taxon>Dikarya</taxon>
        <taxon>Ascomycota</taxon>
        <taxon>Pezizomycotina</taxon>
        <taxon>Eurotiomycetes</taxon>
        <taxon>Eurotiomycetidae</taxon>
        <taxon>Eurotiales</taxon>
        <taxon>Aspergillaceae</taxon>
        <taxon>Aspergillus</taxon>
    </lineage>
</organism>
<evidence type="ECO:0000256" key="7">
    <source>
        <dbReference type="ARBA" id="ARBA00023027"/>
    </source>
</evidence>
<dbReference type="PROSITE" id="PS00059">
    <property type="entry name" value="ADH_ZINC"/>
    <property type="match status" value="1"/>
</dbReference>
<dbReference type="InterPro" id="IPR013149">
    <property type="entry name" value="ADH-like_C"/>
</dbReference>
<evidence type="ECO:0000313" key="10">
    <source>
        <dbReference type="EMBL" id="RAK80628.1"/>
    </source>
</evidence>
<dbReference type="AlphaFoldDB" id="A0A8G1W2F8"/>
<dbReference type="GeneID" id="63864084"/>
<evidence type="ECO:0000259" key="9">
    <source>
        <dbReference type="SMART" id="SM00829"/>
    </source>
</evidence>
<dbReference type="EC" id="1.1.1.1" evidence="3"/>
<evidence type="ECO:0000256" key="6">
    <source>
        <dbReference type="ARBA" id="ARBA00023002"/>
    </source>
</evidence>
<dbReference type="RefSeq" id="XP_040804638.1">
    <property type="nucleotide sequence ID" value="XM_040946751.1"/>
</dbReference>
<dbReference type="SMART" id="SM00829">
    <property type="entry name" value="PKS_ER"/>
    <property type="match status" value="1"/>
</dbReference>
<accession>A0A8G1W2F8</accession>
<dbReference type="GO" id="GO:0008270">
    <property type="term" value="F:zinc ion binding"/>
    <property type="evidence" value="ECO:0007669"/>
    <property type="project" value="InterPro"/>
</dbReference>
<dbReference type="SUPFAM" id="SSF51735">
    <property type="entry name" value="NAD(P)-binding Rossmann-fold domains"/>
    <property type="match status" value="1"/>
</dbReference>
<dbReference type="EMBL" id="KZ824628">
    <property type="protein sequence ID" value="RAK80628.1"/>
    <property type="molecule type" value="Genomic_DNA"/>
</dbReference>
<dbReference type="PANTHER" id="PTHR42940:SF3">
    <property type="entry name" value="ALCOHOL DEHYDROGENASE 1-RELATED"/>
    <property type="match status" value="1"/>
</dbReference>
<evidence type="ECO:0000256" key="1">
    <source>
        <dbReference type="ARBA" id="ARBA00001947"/>
    </source>
</evidence>
<dbReference type="SUPFAM" id="SSF50129">
    <property type="entry name" value="GroES-like"/>
    <property type="match status" value="1"/>
</dbReference>
<keyword evidence="4 8" id="KW-0479">Metal-binding</keyword>
<dbReference type="FunFam" id="3.40.50.720:FF:000039">
    <property type="entry name" value="Alcohol dehydrogenase AdhP"/>
    <property type="match status" value="1"/>
</dbReference>
<feature type="domain" description="Enoyl reductase (ER)" evidence="9">
    <location>
        <begin position="13"/>
        <end position="325"/>
    </location>
</feature>
<dbReference type="Pfam" id="PF00107">
    <property type="entry name" value="ADH_zinc_N"/>
    <property type="match status" value="1"/>
</dbReference>
<dbReference type="InterPro" id="IPR002328">
    <property type="entry name" value="ADH_Zn_CS"/>
</dbReference>
<keyword evidence="11" id="KW-1185">Reference proteome</keyword>
<comment type="cofactor">
    <cofactor evidence="1 8">
        <name>Zn(2+)</name>
        <dbReference type="ChEBI" id="CHEBI:29105"/>
    </cofactor>
</comment>
<evidence type="ECO:0000256" key="4">
    <source>
        <dbReference type="ARBA" id="ARBA00022723"/>
    </source>
</evidence>
<dbReference type="InterPro" id="IPR020843">
    <property type="entry name" value="ER"/>
</dbReference>
<dbReference type="InterPro" id="IPR036291">
    <property type="entry name" value="NAD(P)-bd_dom_sf"/>
</dbReference>
<evidence type="ECO:0000256" key="5">
    <source>
        <dbReference type="ARBA" id="ARBA00022833"/>
    </source>
</evidence>
<evidence type="ECO:0000256" key="3">
    <source>
        <dbReference type="ARBA" id="ARBA00013190"/>
    </source>
</evidence>
<dbReference type="Pfam" id="PF08240">
    <property type="entry name" value="ADH_N"/>
    <property type="match status" value="1"/>
</dbReference>
<dbReference type="PANTHER" id="PTHR42940">
    <property type="entry name" value="ALCOHOL DEHYDROGENASE 1-RELATED"/>
    <property type="match status" value="1"/>
</dbReference>
<evidence type="ECO:0000256" key="2">
    <source>
        <dbReference type="ARBA" id="ARBA00008072"/>
    </source>
</evidence>
<comment type="similarity">
    <text evidence="2 8">Belongs to the zinc-containing alcohol dehydrogenase family.</text>
</comment>
<evidence type="ECO:0000313" key="11">
    <source>
        <dbReference type="Proteomes" id="UP000249789"/>
    </source>
</evidence>
<reference evidence="10 11" key="1">
    <citation type="submission" date="2018-02" db="EMBL/GenBank/DDBJ databases">
        <title>The genomes of Aspergillus section Nigri reveals drivers in fungal speciation.</title>
        <authorList>
            <consortium name="DOE Joint Genome Institute"/>
            <person name="Vesth T.C."/>
            <person name="Nybo J."/>
            <person name="Theobald S."/>
            <person name="Brandl J."/>
            <person name="Frisvad J.C."/>
            <person name="Nielsen K.F."/>
            <person name="Lyhne E.K."/>
            <person name="Kogle M.E."/>
            <person name="Kuo A."/>
            <person name="Riley R."/>
            <person name="Clum A."/>
            <person name="Nolan M."/>
            <person name="Lipzen A."/>
            <person name="Salamov A."/>
            <person name="Henrissat B."/>
            <person name="Wiebenga A."/>
            <person name="De vries R.P."/>
            <person name="Grigoriev I.V."/>
            <person name="Mortensen U.H."/>
            <person name="Andersen M.R."/>
            <person name="Baker S.E."/>
        </authorList>
    </citation>
    <scope>NUCLEOTIDE SEQUENCE [LARGE SCALE GENOMIC DNA]</scope>
    <source>
        <strain evidence="10 11">CBS 313.89</strain>
    </source>
</reference>
<dbReference type="InterPro" id="IPR011032">
    <property type="entry name" value="GroES-like_sf"/>
</dbReference>